<name>A0A931NHY9_9BURK</name>
<comment type="caution">
    <text evidence="6">Lacks conserved residue(s) required for the propagation of feature annotation.</text>
</comment>
<dbReference type="EMBL" id="JAEDAK010000007">
    <property type="protein sequence ID" value="MBH9577564.1"/>
    <property type="molecule type" value="Genomic_DNA"/>
</dbReference>
<feature type="transmembrane region" description="Helical" evidence="6">
    <location>
        <begin position="205"/>
        <end position="225"/>
    </location>
</feature>
<evidence type="ECO:0000256" key="2">
    <source>
        <dbReference type="ARBA" id="ARBA00007165"/>
    </source>
</evidence>
<dbReference type="Pfam" id="PF02104">
    <property type="entry name" value="SURF1"/>
    <property type="match status" value="1"/>
</dbReference>
<proteinExistence type="inferred from homology"/>
<evidence type="ECO:0000313" key="8">
    <source>
        <dbReference type="Proteomes" id="UP000613266"/>
    </source>
</evidence>
<sequence>MRAERWLLGVLALVGAGLTGSLGLWQLDRAQQKLALQAEQQAAERLPVLGNAELPVRVEAAGVRRLARLRGHWLPEQQLWLDNRPHERRNGTLLLTPLQLEGRPELIWVQRGWQERTPGLHQVPPWPATPGGEVEVLGQLRPQASQVKAFGAESTGPLRQNLDLSASTAQLGRPVLPWVLWQTGPDCAPLRCDWPAPDSGVHKHWGYAAQWFALAALILGLYVWFQFLKPARAGQ</sequence>
<dbReference type="PANTHER" id="PTHR23427">
    <property type="entry name" value="SURFEIT LOCUS PROTEIN"/>
    <property type="match status" value="1"/>
</dbReference>
<dbReference type="RefSeq" id="WP_198111338.1">
    <property type="nucleotide sequence ID" value="NZ_JAEDAK010000007.1"/>
</dbReference>
<evidence type="ECO:0000256" key="1">
    <source>
        <dbReference type="ARBA" id="ARBA00004370"/>
    </source>
</evidence>
<organism evidence="7 8">
    <name type="scientific">Inhella proteolytica</name>
    <dbReference type="NCBI Taxonomy" id="2795029"/>
    <lineage>
        <taxon>Bacteria</taxon>
        <taxon>Pseudomonadati</taxon>
        <taxon>Pseudomonadota</taxon>
        <taxon>Betaproteobacteria</taxon>
        <taxon>Burkholderiales</taxon>
        <taxon>Sphaerotilaceae</taxon>
        <taxon>Inhella</taxon>
    </lineage>
</organism>
<keyword evidence="3 6" id="KW-0812">Transmembrane</keyword>
<protein>
    <recommendedName>
        <fullName evidence="6">SURF1-like protein</fullName>
    </recommendedName>
</protein>
<dbReference type="PANTHER" id="PTHR23427:SF2">
    <property type="entry name" value="SURFEIT LOCUS PROTEIN 1"/>
    <property type="match status" value="1"/>
</dbReference>
<dbReference type="GO" id="GO:0005886">
    <property type="term" value="C:plasma membrane"/>
    <property type="evidence" value="ECO:0007669"/>
    <property type="project" value="UniProtKB-SubCell"/>
</dbReference>
<evidence type="ECO:0000256" key="3">
    <source>
        <dbReference type="ARBA" id="ARBA00022692"/>
    </source>
</evidence>
<gene>
    <name evidence="7" type="ORF">I7X39_11695</name>
</gene>
<keyword evidence="6" id="KW-1003">Cell membrane</keyword>
<dbReference type="PROSITE" id="PS50895">
    <property type="entry name" value="SURF1"/>
    <property type="match status" value="1"/>
</dbReference>
<accession>A0A931NHY9</accession>
<keyword evidence="5 6" id="KW-0472">Membrane</keyword>
<evidence type="ECO:0000256" key="5">
    <source>
        <dbReference type="ARBA" id="ARBA00023136"/>
    </source>
</evidence>
<dbReference type="InterPro" id="IPR002994">
    <property type="entry name" value="Surf1/Shy1"/>
</dbReference>
<dbReference type="InterPro" id="IPR045214">
    <property type="entry name" value="Surf1/Surf4"/>
</dbReference>
<keyword evidence="4 6" id="KW-1133">Transmembrane helix</keyword>
<evidence type="ECO:0000256" key="6">
    <source>
        <dbReference type="RuleBase" id="RU363076"/>
    </source>
</evidence>
<reference evidence="7" key="1">
    <citation type="submission" date="2020-12" db="EMBL/GenBank/DDBJ databases">
        <title>The genome sequence of Inhella sp. 1Y17.</title>
        <authorList>
            <person name="Liu Y."/>
        </authorList>
    </citation>
    <scope>NUCLEOTIDE SEQUENCE</scope>
    <source>
        <strain evidence="7">1Y17</strain>
    </source>
</reference>
<dbReference type="AlphaFoldDB" id="A0A931NHY9"/>
<dbReference type="CDD" id="cd06662">
    <property type="entry name" value="SURF1"/>
    <property type="match status" value="1"/>
</dbReference>
<evidence type="ECO:0000256" key="4">
    <source>
        <dbReference type="ARBA" id="ARBA00022989"/>
    </source>
</evidence>
<evidence type="ECO:0000313" key="7">
    <source>
        <dbReference type="EMBL" id="MBH9577564.1"/>
    </source>
</evidence>
<comment type="subcellular location">
    <subcellularLocation>
        <location evidence="6">Cell membrane</location>
        <topology evidence="6">Multi-pass membrane protein</topology>
    </subcellularLocation>
    <subcellularLocation>
        <location evidence="1">Membrane</location>
    </subcellularLocation>
</comment>
<comment type="similarity">
    <text evidence="2 6">Belongs to the SURF1 family.</text>
</comment>
<dbReference type="Proteomes" id="UP000613266">
    <property type="component" value="Unassembled WGS sequence"/>
</dbReference>
<keyword evidence="8" id="KW-1185">Reference proteome</keyword>
<comment type="caution">
    <text evidence="7">The sequence shown here is derived from an EMBL/GenBank/DDBJ whole genome shotgun (WGS) entry which is preliminary data.</text>
</comment>